<feature type="domain" description="Aminotransferase class V" evidence="11">
    <location>
        <begin position="5"/>
        <end position="372"/>
    </location>
</feature>
<dbReference type="InterPro" id="IPR015421">
    <property type="entry name" value="PyrdxlP-dep_Trfase_major"/>
</dbReference>
<evidence type="ECO:0000313" key="12">
    <source>
        <dbReference type="EMBL" id="MCZ0866832.1"/>
    </source>
</evidence>
<dbReference type="AlphaFoldDB" id="A0A9J6RRN1"/>
<keyword evidence="12" id="KW-0032">Aminotransferase</keyword>
<evidence type="ECO:0000256" key="2">
    <source>
        <dbReference type="ARBA" id="ARBA00006490"/>
    </source>
</evidence>
<dbReference type="SUPFAM" id="SSF53383">
    <property type="entry name" value="PLP-dependent transferases"/>
    <property type="match status" value="1"/>
</dbReference>
<gene>
    <name evidence="12" type="ORF">O0V09_16600</name>
</gene>
<dbReference type="RefSeq" id="WP_258332782.1">
    <property type="nucleotide sequence ID" value="NZ_JAPTGG010000017.1"/>
</dbReference>
<keyword evidence="7" id="KW-0663">Pyridoxal phosphate</keyword>
<evidence type="ECO:0000256" key="1">
    <source>
        <dbReference type="ARBA" id="ARBA00001933"/>
    </source>
</evidence>
<evidence type="ECO:0000256" key="8">
    <source>
        <dbReference type="ARBA" id="ARBA00023004"/>
    </source>
</evidence>
<organism evidence="12 13">
    <name type="scientific">Dasania phycosphaerae</name>
    <dbReference type="NCBI Taxonomy" id="2950436"/>
    <lineage>
        <taxon>Bacteria</taxon>
        <taxon>Pseudomonadati</taxon>
        <taxon>Pseudomonadota</taxon>
        <taxon>Gammaproteobacteria</taxon>
        <taxon>Cellvibrionales</taxon>
        <taxon>Spongiibacteraceae</taxon>
        <taxon>Dasania</taxon>
    </lineage>
</organism>
<dbReference type="InterPro" id="IPR016454">
    <property type="entry name" value="Cysteine_dSase"/>
</dbReference>
<reference evidence="12 13" key="1">
    <citation type="submission" date="2022-12" db="EMBL/GenBank/DDBJ databases">
        <title>Dasania phycosphaerae sp. nov., isolated from particulate material of the south coast of Korea.</title>
        <authorList>
            <person name="Jiang Y."/>
        </authorList>
    </citation>
    <scope>NUCLEOTIDE SEQUENCE [LARGE SCALE GENOMIC DNA]</scope>
    <source>
        <strain evidence="12 13">GY-19</strain>
    </source>
</reference>
<evidence type="ECO:0000259" key="11">
    <source>
        <dbReference type="Pfam" id="PF00266"/>
    </source>
</evidence>
<dbReference type="InterPro" id="IPR000192">
    <property type="entry name" value="Aminotrans_V_dom"/>
</dbReference>
<keyword evidence="4" id="KW-0808">Transferase</keyword>
<evidence type="ECO:0000313" key="13">
    <source>
        <dbReference type="Proteomes" id="UP001069090"/>
    </source>
</evidence>
<accession>A0A9J6RRN1</accession>
<keyword evidence="5" id="KW-0001">2Fe-2S</keyword>
<name>A0A9J6RRN1_9GAMM</name>
<comment type="caution">
    <text evidence="12">The sequence shown here is derived from an EMBL/GenBank/DDBJ whole genome shotgun (WGS) entry which is preliminary data.</text>
</comment>
<dbReference type="EC" id="2.8.1.7" evidence="3"/>
<comment type="catalytic activity">
    <reaction evidence="10">
        <text>(sulfur carrier)-H + L-cysteine = (sulfur carrier)-SH + L-alanine</text>
        <dbReference type="Rhea" id="RHEA:43892"/>
        <dbReference type="Rhea" id="RHEA-COMP:14737"/>
        <dbReference type="Rhea" id="RHEA-COMP:14739"/>
        <dbReference type="ChEBI" id="CHEBI:29917"/>
        <dbReference type="ChEBI" id="CHEBI:35235"/>
        <dbReference type="ChEBI" id="CHEBI:57972"/>
        <dbReference type="ChEBI" id="CHEBI:64428"/>
        <dbReference type="EC" id="2.8.1.7"/>
    </reaction>
</comment>
<sequence length="387" mass="40995">MSAPIYLDYAASSPVDEQVAEAMSRCLTMDGIFANPASRSHVYGWKAEEQVEIARRHVADLLAVDAREIVWTSGATESNNLAIKGVFEAASEGGVYSGHIISSVIEHKAVIDPVKWLESKGVAVSWLTPNAQGYIDPQQVQQALRPDTRLVSLMHVNNETGVINPIAAIAGVCRAAEVLLHVDAAQSAGKLDISIASLGADMLSLSAHKFYGPKGVGALYVKRALQQGAVAPIIHGGGHERGLRSGTLATHQLVGMGEAAKIAKQRLSDDQQQLAQLRDQLWQGISDLPGVRRNGSAEQVSPSHLNVCFAGVDGETLLLSLRELAVSSGSACTSASMEPSYVLAAMGLSDADAHSSLRLSVGRYTRSDDIERAIAHIRQVVGSLLAA</sequence>
<comment type="cofactor">
    <cofactor evidence="1">
        <name>pyridoxal 5'-phosphate</name>
        <dbReference type="ChEBI" id="CHEBI:597326"/>
    </cofactor>
</comment>
<dbReference type="Gene3D" id="3.40.640.10">
    <property type="entry name" value="Type I PLP-dependent aspartate aminotransferase-like (Major domain)"/>
    <property type="match status" value="1"/>
</dbReference>
<dbReference type="Pfam" id="PF00266">
    <property type="entry name" value="Aminotran_5"/>
    <property type="match status" value="1"/>
</dbReference>
<evidence type="ECO:0000256" key="10">
    <source>
        <dbReference type="ARBA" id="ARBA00050776"/>
    </source>
</evidence>
<dbReference type="Proteomes" id="UP001069090">
    <property type="component" value="Unassembled WGS sequence"/>
</dbReference>
<evidence type="ECO:0000256" key="4">
    <source>
        <dbReference type="ARBA" id="ARBA00022679"/>
    </source>
</evidence>
<dbReference type="GO" id="GO:0046872">
    <property type="term" value="F:metal ion binding"/>
    <property type="evidence" value="ECO:0007669"/>
    <property type="project" value="UniProtKB-KW"/>
</dbReference>
<keyword evidence="9" id="KW-0411">Iron-sulfur</keyword>
<protein>
    <recommendedName>
        <fullName evidence="3">cysteine desulfurase</fullName>
        <ecNumber evidence="3">2.8.1.7</ecNumber>
    </recommendedName>
</protein>
<keyword evidence="6" id="KW-0479">Metal-binding</keyword>
<dbReference type="GO" id="GO:0008483">
    <property type="term" value="F:transaminase activity"/>
    <property type="evidence" value="ECO:0007669"/>
    <property type="project" value="UniProtKB-KW"/>
</dbReference>
<keyword evidence="13" id="KW-1185">Reference proteome</keyword>
<dbReference type="InterPro" id="IPR015422">
    <property type="entry name" value="PyrdxlP-dep_Trfase_small"/>
</dbReference>
<dbReference type="InterPro" id="IPR015424">
    <property type="entry name" value="PyrdxlP-dep_Trfase"/>
</dbReference>
<dbReference type="GO" id="GO:0051537">
    <property type="term" value="F:2 iron, 2 sulfur cluster binding"/>
    <property type="evidence" value="ECO:0007669"/>
    <property type="project" value="UniProtKB-KW"/>
</dbReference>
<evidence type="ECO:0000256" key="6">
    <source>
        <dbReference type="ARBA" id="ARBA00022723"/>
    </source>
</evidence>
<dbReference type="PIRSF" id="PIRSF005572">
    <property type="entry name" value="NifS"/>
    <property type="match status" value="1"/>
</dbReference>
<comment type="similarity">
    <text evidence="2">Belongs to the class-V pyridoxal-phosphate-dependent aminotransferase family. NifS/IscS subfamily.</text>
</comment>
<dbReference type="FunFam" id="3.40.640.10:FF:000003">
    <property type="entry name" value="Cysteine desulfurase IscS"/>
    <property type="match status" value="1"/>
</dbReference>
<evidence type="ECO:0000256" key="5">
    <source>
        <dbReference type="ARBA" id="ARBA00022714"/>
    </source>
</evidence>
<dbReference type="GO" id="GO:0031071">
    <property type="term" value="F:cysteine desulfurase activity"/>
    <property type="evidence" value="ECO:0007669"/>
    <property type="project" value="UniProtKB-EC"/>
</dbReference>
<dbReference type="EMBL" id="JAPTGG010000017">
    <property type="protein sequence ID" value="MCZ0866832.1"/>
    <property type="molecule type" value="Genomic_DNA"/>
</dbReference>
<proteinExistence type="inferred from homology"/>
<keyword evidence="8" id="KW-0408">Iron</keyword>
<evidence type="ECO:0000256" key="9">
    <source>
        <dbReference type="ARBA" id="ARBA00023014"/>
    </source>
</evidence>
<dbReference type="PANTHER" id="PTHR11601">
    <property type="entry name" value="CYSTEINE DESULFURYLASE FAMILY MEMBER"/>
    <property type="match status" value="1"/>
</dbReference>
<evidence type="ECO:0000256" key="3">
    <source>
        <dbReference type="ARBA" id="ARBA00012239"/>
    </source>
</evidence>
<dbReference type="PANTHER" id="PTHR11601:SF34">
    <property type="entry name" value="CYSTEINE DESULFURASE"/>
    <property type="match status" value="1"/>
</dbReference>
<evidence type="ECO:0000256" key="7">
    <source>
        <dbReference type="ARBA" id="ARBA00022898"/>
    </source>
</evidence>
<dbReference type="Gene3D" id="3.90.1150.10">
    <property type="entry name" value="Aspartate Aminotransferase, domain 1"/>
    <property type="match status" value="1"/>
</dbReference>